<protein>
    <recommendedName>
        <fullName evidence="3">Glycosyltransferase</fullName>
    </recommendedName>
</protein>
<dbReference type="SUPFAM" id="SSF53756">
    <property type="entry name" value="UDP-Glycosyltransferase/glycogen phosphorylase"/>
    <property type="match status" value="1"/>
</dbReference>
<proteinExistence type="predicted"/>
<accession>A0A0G1U762</accession>
<dbReference type="AlphaFoldDB" id="A0A0G1U762"/>
<dbReference type="Proteomes" id="UP000033882">
    <property type="component" value="Unassembled WGS sequence"/>
</dbReference>
<name>A0A0G1U762_9BACT</name>
<dbReference type="Gene3D" id="3.40.50.2000">
    <property type="entry name" value="Glycogen Phosphorylase B"/>
    <property type="match status" value="1"/>
</dbReference>
<dbReference type="EMBL" id="LCPB01000007">
    <property type="protein sequence ID" value="KKU89929.1"/>
    <property type="molecule type" value="Genomic_DNA"/>
</dbReference>
<organism evidence="1 2">
    <name type="scientific">Candidatus Wolfebacteria bacterium GW2011_GWA2_47_9b</name>
    <dbReference type="NCBI Taxonomy" id="1619005"/>
    <lineage>
        <taxon>Bacteria</taxon>
        <taxon>Candidatus Wolfeibacteriota</taxon>
    </lineage>
</organism>
<evidence type="ECO:0008006" key="3">
    <source>
        <dbReference type="Google" id="ProtNLM"/>
    </source>
</evidence>
<comment type="caution">
    <text evidence="1">The sequence shown here is derived from an EMBL/GenBank/DDBJ whole genome shotgun (WGS) entry which is preliminary data.</text>
</comment>
<reference evidence="1 2" key="1">
    <citation type="journal article" date="2015" name="Nature">
        <title>rRNA introns, odd ribosomes, and small enigmatic genomes across a large radiation of phyla.</title>
        <authorList>
            <person name="Brown C.T."/>
            <person name="Hug L.A."/>
            <person name="Thomas B.C."/>
            <person name="Sharon I."/>
            <person name="Castelle C.J."/>
            <person name="Singh A."/>
            <person name="Wilkins M.J."/>
            <person name="Williams K.H."/>
            <person name="Banfield J.F."/>
        </authorList>
    </citation>
    <scope>NUCLEOTIDE SEQUENCE [LARGE SCALE GENOMIC DNA]</scope>
</reference>
<gene>
    <name evidence="1" type="ORF">UY19_C0007G0015</name>
</gene>
<sequence>MQYTPESLHIYTEQSCAISRVKAFIKNLIGRGSRGPRAVFDSLVRGLRELDMQVAIDKKPAEPIDVACVLSGTCALQRVIEWKRKGLVKKIVAGPNIVVFPDDVQDIMRDDAIDVIVVPAQWVKDLWVSLRPELAPRIAVWAAGVQDPGEVPQGARSGLLIYKKHAPKYIFDAVVRHLADTHIPYVVLEYGSFDQRDYFALLETVSGMIYLTESESQGLALAEAWIRGVPTLVWDRGLFTGGGREWSGASSAPYLVDACGMRFKGAEDLAVLSDFMASLGSFRTRAYALEHFTDRKSAERYLSIISQ</sequence>
<evidence type="ECO:0000313" key="1">
    <source>
        <dbReference type="EMBL" id="KKU89929.1"/>
    </source>
</evidence>
<evidence type="ECO:0000313" key="2">
    <source>
        <dbReference type="Proteomes" id="UP000033882"/>
    </source>
</evidence>